<dbReference type="OrthoDB" id="127247at2759"/>
<dbReference type="Proteomes" id="UP000198211">
    <property type="component" value="Unassembled WGS sequence"/>
</dbReference>
<evidence type="ECO:0000313" key="2">
    <source>
        <dbReference type="Proteomes" id="UP000198211"/>
    </source>
</evidence>
<dbReference type="EMBL" id="NBNE01000175">
    <property type="protein sequence ID" value="OWZ21940.1"/>
    <property type="molecule type" value="Genomic_DNA"/>
</dbReference>
<reference evidence="2" key="1">
    <citation type="submission" date="2017-03" db="EMBL/GenBank/DDBJ databases">
        <title>Phytopthora megakarya and P. palmivora, two closely related causual agents of cacao black pod achieved similar genome size and gene model numbers by different mechanisms.</title>
        <authorList>
            <person name="Ali S."/>
            <person name="Shao J."/>
            <person name="Larry D.J."/>
            <person name="Kronmiller B."/>
            <person name="Shen D."/>
            <person name="Strem M.D."/>
            <person name="Melnick R.L."/>
            <person name="Guiltinan M.J."/>
            <person name="Tyler B.M."/>
            <person name="Meinhardt L.W."/>
            <person name="Bailey B.A."/>
        </authorList>
    </citation>
    <scope>NUCLEOTIDE SEQUENCE [LARGE SCALE GENOMIC DNA]</scope>
    <source>
        <strain evidence="2">zdho120</strain>
    </source>
</reference>
<sequence length="215" mass="24759">MEAYMKTTAVENELLREEIRRLEHCKRSISAVYPAQENVWNVALEYFRVFHNGLQSRTHRHQFEFLRAAITPETTFNTGRGLEAMIKSWKCISLWFHDVELEFGELEKGAVGSLIATTTTSITITERTLRNVFPHLCNKNEKYDGLADKLLGQRIVMRGFTRFEWDSAQRCATNVIAQSDLLTPMLHLVGSVEAVSRVFEKSIISAVFQWRSTTK</sequence>
<name>A0A225WYP9_9STRA</name>
<organism evidence="1 2">
    <name type="scientific">Phytophthora megakarya</name>
    <dbReference type="NCBI Taxonomy" id="4795"/>
    <lineage>
        <taxon>Eukaryota</taxon>
        <taxon>Sar</taxon>
        <taxon>Stramenopiles</taxon>
        <taxon>Oomycota</taxon>
        <taxon>Peronosporomycetes</taxon>
        <taxon>Peronosporales</taxon>
        <taxon>Peronosporaceae</taxon>
        <taxon>Phytophthora</taxon>
    </lineage>
</organism>
<evidence type="ECO:0000313" key="1">
    <source>
        <dbReference type="EMBL" id="OWZ21940.1"/>
    </source>
</evidence>
<protein>
    <submittedName>
        <fullName evidence="1">Uncharacterized protein</fullName>
    </submittedName>
</protein>
<dbReference type="AlphaFoldDB" id="A0A225WYP9"/>
<gene>
    <name evidence="1" type="ORF">PHMEG_0003429</name>
</gene>
<proteinExistence type="predicted"/>
<keyword evidence="2" id="KW-1185">Reference proteome</keyword>
<comment type="caution">
    <text evidence="1">The sequence shown here is derived from an EMBL/GenBank/DDBJ whole genome shotgun (WGS) entry which is preliminary data.</text>
</comment>
<accession>A0A225WYP9</accession>